<evidence type="ECO:0000313" key="2">
    <source>
        <dbReference type="Proteomes" id="UP000229816"/>
    </source>
</evidence>
<dbReference type="InterPro" id="IPR029057">
    <property type="entry name" value="PRTase-like"/>
</dbReference>
<protein>
    <recommendedName>
        <fullName evidence="3">Phosphoribosyltransferase domain-containing protein</fullName>
    </recommendedName>
</protein>
<dbReference type="SUPFAM" id="SSF53271">
    <property type="entry name" value="PRTase-like"/>
    <property type="match status" value="1"/>
</dbReference>
<dbReference type="AlphaFoldDB" id="A0A2M8ESI8"/>
<evidence type="ECO:0008006" key="3">
    <source>
        <dbReference type="Google" id="ProtNLM"/>
    </source>
</evidence>
<dbReference type="CDD" id="cd06223">
    <property type="entry name" value="PRTases_typeI"/>
    <property type="match status" value="1"/>
</dbReference>
<dbReference type="Proteomes" id="UP000229816">
    <property type="component" value="Unassembled WGS sequence"/>
</dbReference>
<dbReference type="Gene3D" id="3.40.50.2020">
    <property type="match status" value="1"/>
</dbReference>
<comment type="caution">
    <text evidence="1">The sequence shown here is derived from an EMBL/GenBank/DDBJ whole genome shotgun (WGS) entry which is preliminary data.</text>
</comment>
<dbReference type="EMBL" id="PFSF01000042">
    <property type="protein sequence ID" value="PJC28084.1"/>
    <property type="molecule type" value="Genomic_DNA"/>
</dbReference>
<gene>
    <name evidence="1" type="ORF">CO054_02035</name>
</gene>
<organism evidence="1 2">
    <name type="scientific">Candidatus Shapirobacteria bacterium CG_4_9_14_0_2_um_filter_39_11</name>
    <dbReference type="NCBI Taxonomy" id="1974478"/>
    <lineage>
        <taxon>Bacteria</taxon>
        <taxon>Candidatus Shapironibacteriota</taxon>
    </lineage>
</organism>
<name>A0A2M8ESI8_9BACT</name>
<dbReference type="InterPro" id="IPR000836">
    <property type="entry name" value="PRTase_dom"/>
</dbReference>
<accession>A0A2M8ESI8</accession>
<reference evidence="2" key="1">
    <citation type="submission" date="2017-09" db="EMBL/GenBank/DDBJ databases">
        <title>Depth-based differentiation of microbial function through sediment-hosted aquifers and enrichment of novel symbionts in the deep terrestrial subsurface.</title>
        <authorList>
            <person name="Probst A.J."/>
            <person name="Ladd B."/>
            <person name="Jarett J.K."/>
            <person name="Geller-Mcgrath D.E."/>
            <person name="Sieber C.M.K."/>
            <person name="Emerson J.B."/>
            <person name="Anantharaman K."/>
            <person name="Thomas B.C."/>
            <person name="Malmstrom R."/>
            <person name="Stieglmeier M."/>
            <person name="Klingl A."/>
            <person name="Woyke T."/>
            <person name="Ryan C.M."/>
            <person name="Banfield J.F."/>
        </authorList>
    </citation>
    <scope>NUCLEOTIDE SEQUENCE [LARGE SCALE GENOMIC DNA]</scope>
</reference>
<proteinExistence type="predicted"/>
<sequence length="217" mass="24566">MERVEIRTKSQEIEIQLQALKEKFEREAKIKNKEISFISCPWVNQKIEQVWQDIAAKSIVSKFIPKLPNKITKIAGIPELGRELASAVAHYLPEALLIPTRKMAAGIPGTWDNILLVEDVPSFTTTRRSTLAFPFVEKGDVFLLVDDFCAYGNTALAVEREFQKKKVEVYFAFYVAKLFPELDQIGIQKLSEKGVRSFAVVTLTEMTEDGRVIAQVS</sequence>
<evidence type="ECO:0000313" key="1">
    <source>
        <dbReference type="EMBL" id="PJC28084.1"/>
    </source>
</evidence>